<evidence type="ECO:0000256" key="16">
    <source>
        <dbReference type="PIRSR" id="PIRSR000114-3"/>
    </source>
</evidence>
<feature type="binding site" evidence="13">
    <location>
        <position position="138"/>
    </location>
    <ligand>
        <name>NADPH</name>
        <dbReference type="ChEBI" id="CHEBI:57783"/>
    </ligand>
</feature>
<evidence type="ECO:0000256" key="1">
    <source>
        <dbReference type="ARBA" id="ARBA00011009"/>
    </source>
</evidence>
<dbReference type="FunFam" id="1.10.1040.10:FF:000001">
    <property type="entry name" value="Glycerol-3-phosphate dehydrogenase [NAD(P)+]"/>
    <property type="match status" value="1"/>
</dbReference>
<dbReference type="GO" id="GO:0046168">
    <property type="term" value="P:glycerol-3-phosphate catabolic process"/>
    <property type="evidence" value="ECO:0007669"/>
    <property type="project" value="InterPro"/>
</dbReference>
<feature type="binding site" evidence="13">
    <location>
        <position position="252"/>
    </location>
    <ligand>
        <name>sn-glycerol 3-phosphate</name>
        <dbReference type="ChEBI" id="CHEBI:57597"/>
    </ligand>
</feature>
<dbReference type="EMBL" id="CP144914">
    <property type="protein sequence ID" value="WWD81458.1"/>
    <property type="molecule type" value="Genomic_DNA"/>
</dbReference>
<dbReference type="HAMAP" id="MF_00394">
    <property type="entry name" value="NAD_Glyc3P_dehydrog"/>
    <property type="match status" value="1"/>
</dbReference>
<gene>
    <name evidence="13" type="primary">gpsA</name>
    <name evidence="20" type="ORF">FTX54_007945</name>
</gene>
<feature type="binding site" evidence="13">
    <location>
        <position position="49"/>
    </location>
    <ligand>
        <name>NADPH</name>
        <dbReference type="ChEBI" id="CHEBI:57783"/>
    </ligand>
</feature>
<dbReference type="Pfam" id="PF01210">
    <property type="entry name" value="NAD_Gly3P_dh_N"/>
    <property type="match status" value="1"/>
</dbReference>
<feature type="binding site" evidence="16">
    <location>
        <position position="253"/>
    </location>
    <ligand>
        <name>NAD(+)</name>
        <dbReference type="ChEBI" id="CHEBI:57540"/>
    </ligand>
</feature>
<keyword evidence="2 13" id="KW-0444">Lipid biosynthesis</keyword>
<dbReference type="PIRSF" id="PIRSF000114">
    <property type="entry name" value="Glycerol-3-P_dh"/>
    <property type="match status" value="1"/>
</dbReference>
<evidence type="ECO:0000256" key="12">
    <source>
        <dbReference type="ARBA" id="ARBA00080511"/>
    </source>
</evidence>
<evidence type="ECO:0000259" key="19">
    <source>
        <dbReference type="Pfam" id="PF07479"/>
    </source>
</evidence>
<dbReference type="SUPFAM" id="SSF48179">
    <property type="entry name" value="6-phosphogluconate dehydrogenase C-terminal domain-like"/>
    <property type="match status" value="1"/>
</dbReference>
<feature type="domain" description="Glycerol-3-phosphate dehydrogenase NAD-dependent C-terminal" evidence="19">
    <location>
        <begin position="178"/>
        <end position="319"/>
    </location>
</feature>
<dbReference type="GO" id="GO:0005975">
    <property type="term" value="P:carbohydrate metabolic process"/>
    <property type="evidence" value="ECO:0007669"/>
    <property type="project" value="InterPro"/>
</dbReference>
<feature type="binding site" evidence="16">
    <location>
        <begin position="8"/>
        <end position="13"/>
    </location>
    <ligand>
        <name>NAD(+)</name>
        <dbReference type="ChEBI" id="CHEBI:57540"/>
    </ligand>
</feature>
<feature type="binding site" evidence="13">
    <location>
        <position position="32"/>
    </location>
    <ligand>
        <name>NADPH</name>
        <dbReference type="ChEBI" id="CHEBI:57783"/>
    </ligand>
</feature>
<dbReference type="Gene3D" id="1.10.1040.10">
    <property type="entry name" value="N-(1-d-carboxylethyl)-l-norvaline Dehydrogenase, domain 2"/>
    <property type="match status" value="1"/>
</dbReference>
<evidence type="ECO:0000256" key="14">
    <source>
        <dbReference type="PIRSR" id="PIRSR000114-1"/>
    </source>
</evidence>
<dbReference type="InterPro" id="IPR011128">
    <property type="entry name" value="G3P_DH_NAD-dep_N"/>
</dbReference>
<evidence type="ECO:0000256" key="9">
    <source>
        <dbReference type="ARBA" id="ARBA00052716"/>
    </source>
</evidence>
<evidence type="ECO:0000256" key="11">
    <source>
        <dbReference type="ARBA" id="ARBA00069372"/>
    </source>
</evidence>
<evidence type="ECO:0000256" key="8">
    <source>
        <dbReference type="ARBA" id="ARBA00023264"/>
    </source>
</evidence>
<evidence type="ECO:0000259" key="18">
    <source>
        <dbReference type="Pfam" id="PF01210"/>
    </source>
</evidence>
<organism evidence="20 21">
    <name type="scientific">Alkalicoccus halolimnae</name>
    <dbReference type="NCBI Taxonomy" id="1667239"/>
    <lineage>
        <taxon>Bacteria</taxon>
        <taxon>Bacillati</taxon>
        <taxon>Bacillota</taxon>
        <taxon>Bacilli</taxon>
        <taxon>Bacillales</taxon>
        <taxon>Bacillaceae</taxon>
        <taxon>Alkalicoccus</taxon>
    </lineage>
</organism>
<feature type="binding site" evidence="13">
    <location>
        <position position="253"/>
    </location>
    <ligand>
        <name>sn-glycerol 3-phosphate</name>
        <dbReference type="ChEBI" id="CHEBI:57597"/>
    </ligand>
</feature>
<evidence type="ECO:0000256" key="13">
    <source>
        <dbReference type="HAMAP-Rule" id="MF_00394"/>
    </source>
</evidence>
<dbReference type="GO" id="GO:0046167">
    <property type="term" value="P:glycerol-3-phosphate biosynthetic process"/>
    <property type="evidence" value="ECO:0007669"/>
    <property type="project" value="UniProtKB-UniRule"/>
</dbReference>
<feature type="binding site" evidence="13">
    <location>
        <position position="134"/>
    </location>
    <ligand>
        <name>sn-glycerol 3-phosphate</name>
        <dbReference type="ChEBI" id="CHEBI:57597"/>
    </ligand>
</feature>
<dbReference type="Pfam" id="PF07479">
    <property type="entry name" value="NAD_Gly3P_dh_C"/>
    <property type="match status" value="1"/>
</dbReference>
<feature type="active site" description="Proton acceptor" evidence="13 14">
    <location>
        <position position="189"/>
    </location>
</feature>
<comment type="catalytic activity">
    <reaction evidence="13">
        <text>sn-glycerol 3-phosphate + NAD(+) = dihydroxyacetone phosphate + NADH + H(+)</text>
        <dbReference type="Rhea" id="RHEA:11092"/>
        <dbReference type="ChEBI" id="CHEBI:15378"/>
        <dbReference type="ChEBI" id="CHEBI:57540"/>
        <dbReference type="ChEBI" id="CHEBI:57597"/>
        <dbReference type="ChEBI" id="CHEBI:57642"/>
        <dbReference type="ChEBI" id="CHEBI:57945"/>
        <dbReference type="EC" id="1.1.1.94"/>
    </reaction>
</comment>
<feature type="binding site" evidence="13">
    <location>
        <position position="189"/>
    </location>
    <ligand>
        <name>sn-glycerol 3-phosphate</name>
        <dbReference type="ChEBI" id="CHEBI:57597"/>
    </ligand>
</feature>
<evidence type="ECO:0000256" key="2">
    <source>
        <dbReference type="ARBA" id="ARBA00022516"/>
    </source>
</evidence>
<evidence type="ECO:0000313" key="21">
    <source>
        <dbReference type="Proteomes" id="UP000321816"/>
    </source>
</evidence>
<evidence type="ECO:0000256" key="6">
    <source>
        <dbReference type="ARBA" id="ARBA00023098"/>
    </source>
</evidence>
<keyword evidence="3 13" id="KW-0521">NADP</keyword>
<dbReference type="Gene3D" id="3.40.50.720">
    <property type="entry name" value="NAD(P)-binding Rossmann-like Domain"/>
    <property type="match status" value="1"/>
</dbReference>
<comment type="similarity">
    <text evidence="1 13 17">Belongs to the NAD-dependent glycerol-3-phosphate dehydrogenase family.</text>
</comment>
<evidence type="ECO:0000256" key="10">
    <source>
        <dbReference type="ARBA" id="ARBA00066687"/>
    </source>
</evidence>
<keyword evidence="13" id="KW-0963">Cytoplasm</keyword>
<evidence type="ECO:0000256" key="15">
    <source>
        <dbReference type="PIRSR" id="PIRSR000114-2"/>
    </source>
</evidence>
<dbReference type="GO" id="GO:0051287">
    <property type="term" value="F:NAD binding"/>
    <property type="evidence" value="ECO:0007669"/>
    <property type="project" value="InterPro"/>
</dbReference>
<dbReference type="Proteomes" id="UP000321816">
    <property type="component" value="Chromosome"/>
</dbReference>
<comment type="function">
    <text evidence="13">Catalyzes the reduction of the glycolytic intermediate dihydroxyacetone phosphate (DHAP) to sn-glycerol 3-phosphate (G3P), the key precursor for phospholipid synthesis.</text>
</comment>
<dbReference type="EC" id="1.1.1.94" evidence="10 13"/>
<feature type="binding site" evidence="13">
    <location>
        <position position="106"/>
    </location>
    <ligand>
        <name>sn-glycerol 3-phosphate</name>
        <dbReference type="ChEBI" id="CHEBI:57597"/>
    </ligand>
</feature>
<dbReference type="SUPFAM" id="SSF51735">
    <property type="entry name" value="NAD(P)-binding Rossmann-fold domains"/>
    <property type="match status" value="1"/>
</dbReference>
<feature type="domain" description="Glycerol-3-phosphate dehydrogenase NAD-dependent N-terminal" evidence="18">
    <location>
        <begin position="3"/>
        <end position="157"/>
    </location>
</feature>
<keyword evidence="13" id="KW-0547">Nucleotide-binding</keyword>
<comment type="caution">
    <text evidence="13">Lacks conserved residue(s) required for the propagation of feature annotation.</text>
</comment>
<feature type="binding site" evidence="13">
    <location>
        <position position="12"/>
    </location>
    <ligand>
        <name>NADPH</name>
        <dbReference type="ChEBI" id="CHEBI:57783"/>
    </ligand>
</feature>
<accession>A0A5C7FDM1</accession>
<feature type="binding site" evidence="13">
    <location>
        <position position="136"/>
    </location>
    <ligand>
        <name>sn-glycerol 3-phosphate</name>
        <dbReference type="ChEBI" id="CHEBI:57597"/>
    </ligand>
</feature>
<dbReference type="InterPro" id="IPR013328">
    <property type="entry name" value="6PGD_dom2"/>
</dbReference>
<keyword evidence="4 13" id="KW-0560">Oxidoreductase</keyword>
<proteinExistence type="inferred from homology"/>
<dbReference type="InterPro" id="IPR006168">
    <property type="entry name" value="G3P_DH_NAD-dep"/>
</dbReference>
<keyword evidence="5 13" id="KW-0520">NAD</keyword>
<protein>
    <recommendedName>
        <fullName evidence="11 13">Glycerol-3-phosphate dehydrogenase [NAD(P)+]</fullName>
        <ecNumber evidence="10 13">1.1.1.94</ecNumber>
    </recommendedName>
    <alternativeName>
        <fullName evidence="13">NAD(P)(+)-dependent glycerol-3-phosphate dehydrogenase</fullName>
    </alternativeName>
    <alternativeName>
        <fullName evidence="12 13">NAD(P)H-dependent dihydroxyacetone-phosphate reductase</fullName>
    </alternativeName>
</protein>
<keyword evidence="8 13" id="KW-1208">Phospholipid metabolism</keyword>
<dbReference type="FunFam" id="3.40.50.720:FF:000019">
    <property type="entry name" value="Glycerol-3-phosphate dehydrogenase [NAD(P)+]"/>
    <property type="match status" value="1"/>
</dbReference>
<dbReference type="PROSITE" id="PS00957">
    <property type="entry name" value="NAD_G3PDH"/>
    <property type="match status" value="1"/>
</dbReference>
<dbReference type="InterPro" id="IPR006109">
    <property type="entry name" value="G3P_DH_NAD-dep_C"/>
</dbReference>
<feature type="binding site" evidence="13">
    <location>
        <position position="11"/>
    </location>
    <ligand>
        <name>NADPH</name>
        <dbReference type="ChEBI" id="CHEBI:57783"/>
    </ligand>
</feature>
<dbReference type="GO" id="GO:0005829">
    <property type="term" value="C:cytosol"/>
    <property type="evidence" value="ECO:0007669"/>
    <property type="project" value="TreeGrafter"/>
</dbReference>
<dbReference type="InterPro" id="IPR036291">
    <property type="entry name" value="NAD(P)-bd_dom_sf"/>
</dbReference>
<evidence type="ECO:0000256" key="17">
    <source>
        <dbReference type="RuleBase" id="RU000437"/>
    </source>
</evidence>
<evidence type="ECO:0000256" key="7">
    <source>
        <dbReference type="ARBA" id="ARBA00023209"/>
    </source>
</evidence>
<dbReference type="NCBIfam" id="NF000941">
    <property type="entry name" value="PRK00094.1-3"/>
    <property type="match status" value="1"/>
</dbReference>
<dbReference type="AlphaFoldDB" id="A0A5C7FDM1"/>
<name>A0A5C7FDM1_9BACI</name>
<feature type="binding site" evidence="13">
    <location>
        <position position="254"/>
    </location>
    <ligand>
        <name>sn-glycerol 3-phosphate</name>
        <dbReference type="ChEBI" id="CHEBI:57597"/>
    </ligand>
</feature>
<evidence type="ECO:0000256" key="4">
    <source>
        <dbReference type="ARBA" id="ARBA00023002"/>
    </source>
</evidence>
<feature type="binding site" evidence="13">
    <location>
        <position position="253"/>
    </location>
    <ligand>
        <name>NADPH</name>
        <dbReference type="ChEBI" id="CHEBI:57783"/>
    </ligand>
</feature>
<dbReference type="RefSeq" id="WP_147804803.1">
    <property type="nucleotide sequence ID" value="NZ_CP144914.1"/>
</dbReference>
<reference evidence="20 21" key="1">
    <citation type="submission" date="2024-01" db="EMBL/GenBank/DDBJ databases">
        <title>Complete Genome Sequence of Alkalicoccus halolimnae BZ-SZ-XJ29T, a Moderately Halophilic Bacterium Isolated from a Salt Lake.</title>
        <authorList>
            <person name="Zhao B."/>
        </authorList>
    </citation>
    <scope>NUCLEOTIDE SEQUENCE [LARGE SCALE GENOMIC DNA]</scope>
    <source>
        <strain evidence="20 21">BZ-SZ-XJ29</strain>
    </source>
</reference>
<evidence type="ECO:0000256" key="5">
    <source>
        <dbReference type="ARBA" id="ARBA00023027"/>
    </source>
</evidence>
<evidence type="ECO:0000313" key="20">
    <source>
        <dbReference type="EMBL" id="WWD81458.1"/>
    </source>
</evidence>
<comment type="pathway">
    <text evidence="13">Membrane lipid metabolism; glycerophospholipid metabolism.</text>
</comment>
<keyword evidence="21" id="KW-1185">Reference proteome</keyword>
<keyword evidence="7 13" id="KW-0594">Phospholipid biosynthesis</keyword>
<dbReference type="PANTHER" id="PTHR11728">
    <property type="entry name" value="GLYCEROL-3-PHOSPHATE DEHYDROGENASE"/>
    <property type="match status" value="1"/>
</dbReference>
<feature type="binding site" evidence="13">
    <location>
        <position position="277"/>
    </location>
    <ligand>
        <name>NADPH</name>
        <dbReference type="ChEBI" id="CHEBI:57783"/>
    </ligand>
</feature>
<feature type="binding site" evidence="15">
    <location>
        <position position="106"/>
    </location>
    <ligand>
        <name>substrate</name>
    </ligand>
</feature>
<feature type="binding site" evidence="15">
    <location>
        <begin position="253"/>
        <end position="254"/>
    </location>
    <ligand>
        <name>substrate</name>
    </ligand>
</feature>
<comment type="subcellular location">
    <subcellularLocation>
        <location evidence="13">Cytoplasm</location>
    </subcellularLocation>
</comment>
<dbReference type="PANTHER" id="PTHR11728:SF1">
    <property type="entry name" value="GLYCEROL-3-PHOSPHATE DEHYDROGENASE [NAD(+)] 2, CHLOROPLASTIC"/>
    <property type="match status" value="1"/>
</dbReference>
<dbReference type="NCBIfam" id="NF000942">
    <property type="entry name" value="PRK00094.1-4"/>
    <property type="match status" value="1"/>
</dbReference>
<evidence type="ECO:0000256" key="3">
    <source>
        <dbReference type="ARBA" id="ARBA00022857"/>
    </source>
</evidence>
<feature type="binding site" evidence="13">
    <location>
        <position position="279"/>
    </location>
    <ligand>
        <name>NADPH</name>
        <dbReference type="ChEBI" id="CHEBI:57783"/>
    </ligand>
</feature>
<dbReference type="GO" id="GO:0008654">
    <property type="term" value="P:phospholipid biosynthetic process"/>
    <property type="evidence" value="ECO:0007669"/>
    <property type="project" value="UniProtKB-KW"/>
</dbReference>
<dbReference type="OrthoDB" id="9812273at2"/>
<keyword evidence="6 13" id="KW-0443">Lipid metabolism</keyword>
<feature type="binding site" evidence="13">
    <location>
        <position position="106"/>
    </location>
    <ligand>
        <name>NADPH</name>
        <dbReference type="ChEBI" id="CHEBI:57783"/>
    </ligand>
</feature>
<dbReference type="GO" id="GO:0006650">
    <property type="term" value="P:glycerophospholipid metabolic process"/>
    <property type="evidence" value="ECO:0007669"/>
    <property type="project" value="UniProtKB-UniRule"/>
</dbReference>
<comment type="catalytic activity">
    <reaction evidence="9">
        <text>sn-glycerol 3-phosphate + NADP(+) = dihydroxyacetone phosphate + NADPH + H(+)</text>
        <dbReference type="Rhea" id="RHEA:11096"/>
        <dbReference type="ChEBI" id="CHEBI:15378"/>
        <dbReference type="ChEBI" id="CHEBI:57597"/>
        <dbReference type="ChEBI" id="CHEBI:57642"/>
        <dbReference type="ChEBI" id="CHEBI:57783"/>
        <dbReference type="ChEBI" id="CHEBI:58349"/>
        <dbReference type="EC" id="1.1.1.94"/>
    </reaction>
    <physiologicalReaction direction="right-to-left" evidence="9">
        <dbReference type="Rhea" id="RHEA:11098"/>
    </physiologicalReaction>
</comment>
<feature type="binding site" evidence="13">
    <location>
        <position position="242"/>
    </location>
    <ligand>
        <name>sn-glycerol 3-phosphate</name>
        <dbReference type="ChEBI" id="CHEBI:57597"/>
    </ligand>
</feature>
<dbReference type="KEGG" id="ahal:FTX54_007945"/>
<sequence>MKKAAVIGAGSWGTALAMVLADNGHEVKLLSRTEKHADTINKTHKNTRYLSGVSLPESIKAFSSMEEAVSGADFIVLVVPTKAMREVLPKLKPFISENAVLVHASKGIEPESHMRISEIIAEELDNRAVVCLSGPSHAEEVCKRQPTTVTCSSLHMDLAEEVQDLFMNQSFRVYTNPDLIGVELGGALKNIIAIGSGMTSGLGFGDNARAALMTRGLAEISRLGVKLGANPLTFSGLSGLGDLIVTCTSFHSRNWRAGNMIGKGMSVSQTENEMGMVVEGVRTTKAAYQLSEKYHIDMPITRELYAVLFEDKDVEEAVEALMGRVKKKEVEELMRGQTSSMGKDPLDHFEP</sequence>
<feature type="binding site" evidence="16">
    <location>
        <position position="138"/>
    </location>
    <ligand>
        <name>NAD(+)</name>
        <dbReference type="ChEBI" id="CHEBI:57540"/>
    </ligand>
</feature>
<dbReference type="PRINTS" id="PR00077">
    <property type="entry name" value="GPDHDRGNASE"/>
</dbReference>
<dbReference type="GO" id="GO:0047952">
    <property type="term" value="F:glycerol-3-phosphate dehydrogenase [NAD(P)+] activity"/>
    <property type="evidence" value="ECO:0007669"/>
    <property type="project" value="UniProtKB-UniRule"/>
</dbReference>
<dbReference type="NCBIfam" id="NF000940">
    <property type="entry name" value="PRK00094.1-2"/>
    <property type="match status" value="1"/>
</dbReference>
<dbReference type="InterPro" id="IPR008927">
    <property type="entry name" value="6-PGluconate_DH-like_C_sf"/>
</dbReference>